<accession>A0A835Z6X9</accession>
<keyword evidence="3" id="KW-1185">Reference proteome</keyword>
<dbReference type="AlphaFoldDB" id="A0A835Z6X9"/>
<proteinExistence type="predicted"/>
<dbReference type="Proteomes" id="UP000664859">
    <property type="component" value="Unassembled WGS sequence"/>
</dbReference>
<dbReference type="OrthoDB" id="550558at2759"/>
<reference evidence="2" key="1">
    <citation type="submission" date="2021-02" db="EMBL/GenBank/DDBJ databases">
        <title>First Annotated Genome of the Yellow-green Alga Tribonema minus.</title>
        <authorList>
            <person name="Mahan K.M."/>
        </authorList>
    </citation>
    <scope>NUCLEOTIDE SEQUENCE</scope>
    <source>
        <strain evidence="2">UTEX B ZZ1240</strain>
    </source>
</reference>
<evidence type="ECO:0000313" key="3">
    <source>
        <dbReference type="Proteomes" id="UP000664859"/>
    </source>
</evidence>
<organism evidence="2 3">
    <name type="scientific">Tribonema minus</name>
    <dbReference type="NCBI Taxonomy" id="303371"/>
    <lineage>
        <taxon>Eukaryota</taxon>
        <taxon>Sar</taxon>
        <taxon>Stramenopiles</taxon>
        <taxon>Ochrophyta</taxon>
        <taxon>PX clade</taxon>
        <taxon>Xanthophyceae</taxon>
        <taxon>Tribonematales</taxon>
        <taxon>Tribonemataceae</taxon>
        <taxon>Tribonema</taxon>
    </lineage>
</organism>
<evidence type="ECO:0000256" key="1">
    <source>
        <dbReference type="SAM" id="MobiDB-lite"/>
    </source>
</evidence>
<feature type="compositionally biased region" description="Polar residues" evidence="1">
    <location>
        <begin position="100"/>
        <end position="113"/>
    </location>
</feature>
<dbReference type="PANTHER" id="PTHR36492">
    <property type="match status" value="1"/>
</dbReference>
<feature type="region of interest" description="Disordered" evidence="1">
    <location>
        <begin position="64"/>
        <end position="123"/>
    </location>
</feature>
<dbReference type="CDD" id="cd00838">
    <property type="entry name" value="MPP_superfamily"/>
    <property type="match status" value="1"/>
</dbReference>
<feature type="non-terminal residue" evidence="2">
    <location>
        <position position="1"/>
    </location>
</feature>
<dbReference type="InterPro" id="IPR052963">
    <property type="entry name" value="Pantetheine_PDE"/>
</dbReference>
<evidence type="ECO:0000313" key="2">
    <source>
        <dbReference type="EMBL" id="KAG5187573.1"/>
    </source>
</evidence>
<protein>
    <submittedName>
        <fullName evidence="2">Uncharacterized protein</fullName>
    </submittedName>
</protein>
<sequence length="123" mass="13525">AVPLRAQVRQLRSDMHVFGHTHIPIDMEVDGVRYLQWPLGSPREQARQCRRMREAGPLLLYNGGGGGSGGGAAQRPGGALATGRHPTLWGSYYSEHARDTSQVSSSTQRAQFRSQRKQQCPAD</sequence>
<dbReference type="PANTHER" id="PTHR36492:SF2">
    <property type="entry name" value="[ACYL-CARRIER-PROTEIN] PHOSPHODIESTERASE PPTH"/>
    <property type="match status" value="1"/>
</dbReference>
<gene>
    <name evidence="2" type="ORF">JKP88DRAFT_178838</name>
</gene>
<dbReference type="EMBL" id="JAFCMP010000088">
    <property type="protein sequence ID" value="KAG5187573.1"/>
    <property type="molecule type" value="Genomic_DNA"/>
</dbReference>
<name>A0A835Z6X9_9STRA</name>
<comment type="caution">
    <text evidence="2">The sequence shown here is derived from an EMBL/GenBank/DDBJ whole genome shotgun (WGS) entry which is preliminary data.</text>
</comment>